<name>A0AAN7ZE35_9PEZI</name>
<proteinExistence type="predicted"/>
<comment type="caution">
    <text evidence="2">The sequence shown here is derived from an EMBL/GenBank/DDBJ whole genome shotgun (WGS) entry which is preliminary data.</text>
</comment>
<dbReference type="Proteomes" id="UP001305414">
    <property type="component" value="Unassembled WGS sequence"/>
</dbReference>
<evidence type="ECO:0000313" key="3">
    <source>
        <dbReference type="Proteomes" id="UP001305414"/>
    </source>
</evidence>
<organism evidence="2 3">
    <name type="scientific">Xylaria bambusicola</name>
    <dbReference type="NCBI Taxonomy" id="326684"/>
    <lineage>
        <taxon>Eukaryota</taxon>
        <taxon>Fungi</taxon>
        <taxon>Dikarya</taxon>
        <taxon>Ascomycota</taxon>
        <taxon>Pezizomycotina</taxon>
        <taxon>Sordariomycetes</taxon>
        <taxon>Xylariomycetidae</taxon>
        <taxon>Xylariales</taxon>
        <taxon>Xylariaceae</taxon>
        <taxon>Xylaria</taxon>
    </lineage>
</organism>
<gene>
    <name evidence="2" type="ORF">RRF57_013176</name>
</gene>
<dbReference type="AlphaFoldDB" id="A0AAN7ZE35"/>
<sequence length="137" mass="14973">MGTSGGRDRLFLPDILVSAFRSLIKAFCLLHNHLETLTLVPAGAINGNPNNGQTIEQVDEESADGLEITEIRDEPDSDKPAMAHNYSQLEKPSMNVHHPPIDTASHDKAFPEGLAKTAFKDAENWLSKPKSLLSKIS</sequence>
<protein>
    <submittedName>
        <fullName evidence="2">Uncharacterized protein</fullName>
    </submittedName>
</protein>
<dbReference type="EMBL" id="JAWHQM010000119">
    <property type="protein sequence ID" value="KAK5637461.1"/>
    <property type="molecule type" value="Genomic_DNA"/>
</dbReference>
<feature type="region of interest" description="Disordered" evidence="1">
    <location>
        <begin position="72"/>
        <end position="107"/>
    </location>
</feature>
<accession>A0AAN7ZE35</accession>
<evidence type="ECO:0000256" key="1">
    <source>
        <dbReference type="SAM" id="MobiDB-lite"/>
    </source>
</evidence>
<reference evidence="2 3" key="1">
    <citation type="submission" date="2023-10" db="EMBL/GenBank/DDBJ databases">
        <title>Draft genome sequence of Xylaria bambusicola isolate GMP-LS, the root and basal stem rot pathogen of sugarcane in Indonesia.</title>
        <authorList>
            <person name="Selvaraj P."/>
            <person name="Muralishankar V."/>
            <person name="Muruganantham S."/>
            <person name="Sp S."/>
            <person name="Haryani S."/>
            <person name="Lau K.J.X."/>
            <person name="Naqvi N.I."/>
        </authorList>
    </citation>
    <scope>NUCLEOTIDE SEQUENCE [LARGE SCALE GENOMIC DNA]</scope>
    <source>
        <strain evidence="2">GMP-LS</strain>
    </source>
</reference>
<feature type="compositionally biased region" description="Basic and acidic residues" evidence="1">
    <location>
        <begin position="72"/>
        <end position="81"/>
    </location>
</feature>
<evidence type="ECO:0000313" key="2">
    <source>
        <dbReference type="EMBL" id="KAK5637461.1"/>
    </source>
</evidence>
<keyword evidence="3" id="KW-1185">Reference proteome</keyword>